<proteinExistence type="predicted"/>
<dbReference type="InterPro" id="IPR013830">
    <property type="entry name" value="SGNH_hydro"/>
</dbReference>
<reference evidence="2" key="1">
    <citation type="submission" date="2022-03" db="EMBL/GenBank/DDBJ databases">
        <authorList>
            <person name="Martin C."/>
        </authorList>
    </citation>
    <scope>NUCLEOTIDE SEQUENCE</scope>
</reference>
<gene>
    <name evidence="2" type="ORF">OFUS_LOCUS22578</name>
</gene>
<dbReference type="SUPFAM" id="SSF52266">
    <property type="entry name" value="SGNH hydrolase"/>
    <property type="match status" value="1"/>
</dbReference>
<sequence length="190" mass="22095">MDGLSAMLIGHSFVRRFKNYVRTTEDKRVKWNLGLERIHIRYDGLGGRKVGTILNETLENKLKNPPNIVILQIGGNDISNGKRPETVASDIENLVMKLHQEYHVEYILVSELIQRKSAPLKYNENVMLCNRILTALLEHIPFAKLWHHRGIRNSQFNLYIEDGVHYNDRGNYKLYQSYKQACIFGESQLN</sequence>
<evidence type="ECO:0000259" key="1">
    <source>
        <dbReference type="Pfam" id="PF13472"/>
    </source>
</evidence>
<evidence type="ECO:0000313" key="2">
    <source>
        <dbReference type="EMBL" id="CAH1798429.1"/>
    </source>
</evidence>
<dbReference type="InterPro" id="IPR036514">
    <property type="entry name" value="SGNH_hydro_sf"/>
</dbReference>
<keyword evidence="3" id="KW-1185">Reference proteome</keyword>
<dbReference type="OrthoDB" id="6109323at2759"/>
<organism evidence="2 3">
    <name type="scientific">Owenia fusiformis</name>
    <name type="common">Polychaete worm</name>
    <dbReference type="NCBI Taxonomy" id="6347"/>
    <lineage>
        <taxon>Eukaryota</taxon>
        <taxon>Metazoa</taxon>
        <taxon>Spiralia</taxon>
        <taxon>Lophotrochozoa</taxon>
        <taxon>Annelida</taxon>
        <taxon>Polychaeta</taxon>
        <taxon>Sedentaria</taxon>
        <taxon>Canalipalpata</taxon>
        <taxon>Sabellida</taxon>
        <taxon>Oweniida</taxon>
        <taxon>Oweniidae</taxon>
        <taxon>Owenia</taxon>
    </lineage>
</organism>
<name>A0A8J1UHM8_OWEFU</name>
<accession>A0A8J1UHM8</accession>
<feature type="domain" description="SGNH hydrolase-type esterase" evidence="1">
    <location>
        <begin position="31"/>
        <end position="171"/>
    </location>
</feature>
<dbReference type="Proteomes" id="UP000749559">
    <property type="component" value="Unassembled WGS sequence"/>
</dbReference>
<evidence type="ECO:0000313" key="3">
    <source>
        <dbReference type="Proteomes" id="UP000749559"/>
    </source>
</evidence>
<dbReference type="EMBL" id="CAIIXF020000011">
    <property type="protein sequence ID" value="CAH1798429.1"/>
    <property type="molecule type" value="Genomic_DNA"/>
</dbReference>
<comment type="caution">
    <text evidence="2">The sequence shown here is derived from an EMBL/GenBank/DDBJ whole genome shotgun (WGS) entry which is preliminary data.</text>
</comment>
<dbReference type="Gene3D" id="3.40.50.1110">
    <property type="entry name" value="SGNH hydrolase"/>
    <property type="match status" value="1"/>
</dbReference>
<dbReference type="Pfam" id="PF13472">
    <property type="entry name" value="Lipase_GDSL_2"/>
    <property type="match status" value="1"/>
</dbReference>
<protein>
    <recommendedName>
        <fullName evidence="1">SGNH hydrolase-type esterase domain-containing protein</fullName>
    </recommendedName>
</protein>
<dbReference type="AlphaFoldDB" id="A0A8J1UHM8"/>